<dbReference type="PROSITE" id="PS51975">
    <property type="entry name" value="RNASE_H_2"/>
    <property type="match status" value="1"/>
</dbReference>
<dbReference type="GO" id="GO:0043137">
    <property type="term" value="P:DNA replication, removal of RNA primer"/>
    <property type="evidence" value="ECO:0007669"/>
    <property type="project" value="TreeGrafter"/>
</dbReference>
<proteinExistence type="inferred from homology"/>
<evidence type="ECO:0000256" key="12">
    <source>
        <dbReference type="PROSITE-ProRule" id="PRU01319"/>
    </source>
</evidence>
<organism evidence="15 16">
    <name type="scientific">Candidatus Kaiserbacteria bacterium RIFCSPHIGHO2_01_FULL_54_36b</name>
    <dbReference type="NCBI Taxonomy" id="1798483"/>
    <lineage>
        <taxon>Bacteria</taxon>
        <taxon>Candidatus Kaiseribacteriota</taxon>
    </lineage>
</organism>
<keyword evidence="10 12" id="KW-0378">Hydrolase</keyword>
<name>A0A1F6CKV7_9BACT</name>
<evidence type="ECO:0000313" key="15">
    <source>
        <dbReference type="EMBL" id="OGG49883.1"/>
    </source>
</evidence>
<evidence type="ECO:0000256" key="8">
    <source>
        <dbReference type="ARBA" id="ARBA00022723"/>
    </source>
</evidence>
<evidence type="ECO:0000256" key="1">
    <source>
        <dbReference type="ARBA" id="ARBA00000077"/>
    </source>
</evidence>
<evidence type="ECO:0000259" key="14">
    <source>
        <dbReference type="PROSITE" id="PS51975"/>
    </source>
</evidence>
<evidence type="ECO:0000256" key="3">
    <source>
        <dbReference type="ARBA" id="ARBA00004065"/>
    </source>
</evidence>
<feature type="domain" description="RNase H type-2" evidence="14">
    <location>
        <begin position="3"/>
        <end position="199"/>
    </location>
</feature>
<dbReference type="PANTHER" id="PTHR10954">
    <property type="entry name" value="RIBONUCLEASE H2 SUBUNIT A"/>
    <property type="match status" value="1"/>
</dbReference>
<evidence type="ECO:0000256" key="7">
    <source>
        <dbReference type="ARBA" id="ARBA00022722"/>
    </source>
</evidence>
<evidence type="ECO:0000256" key="5">
    <source>
        <dbReference type="ARBA" id="ARBA00007383"/>
    </source>
</evidence>
<keyword evidence="11" id="KW-0464">Manganese</keyword>
<dbReference type="InterPro" id="IPR022898">
    <property type="entry name" value="RNase_HII"/>
</dbReference>
<evidence type="ECO:0000256" key="6">
    <source>
        <dbReference type="ARBA" id="ARBA00022490"/>
    </source>
</evidence>
<comment type="cofactor">
    <cofactor evidence="12">
        <name>Mn(2+)</name>
        <dbReference type="ChEBI" id="CHEBI:29035"/>
    </cofactor>
    <cofactor evidence="12">
        <name>Mg(2+)</name>
        <dbReference type="ChEBI" id="CHEBI:18420"/>
    </cofactor>
    <text evidence="12">Manganese or magnesium. Binds 1 divalent metal ion per monomer in the absence of substrate. May bind a second metal ion after substrate binding.</text>
</comment>
<comment type="catalytic activity">
    <reaction evidence="1 12 13">
        <text>Endonucleolytic cleavage to 5'-phosphomonoester.</text>
        <dbReference type="EC" id="3.1.26.4"/>
    </reaction>
</comment>
<feature type="binding site" evidence="12">
    <location>
        <position position="9"/>
    </location>
    <ligand>
        <name>a divalent metal cation</name>
        <dbReference type="ChEBI" id="CHEBI:60240"/>
    </ligand>
</feature>
<dbReference type="GO" id="GO:0005737">
    <property type="term" value="C:cytoplasm"/>
    <property type="evidence" value="ECO:0007669"/>
    <property type="project" value="UniProtKB-SubCell"/>
</dbReference>
<dbReference type="Pfam" id="PF01351">
    <property type="entry name" value="RNase_HII"/>
    <property type="match status" value="1"/>
</dbReference>
<dbReference type="AlphaFoldDB" id="A0A1F6CKV7"/>
<comment type="similarity">
    <text evidence="5 13">Belongs to the RNase HII family.</text>
</comment>
<dbReference type="Gene3D" id="3.30.420.10">
    <property type="entry name" value="Ribonuclease H-like superfamily/Ribonuclease H"/>
    <property type="match status" value="1"/>
</dbReference>
<dbReference type="InterPro" id="IPR036397">
    <property type="entry name" value="RNaseH_sf"/>
</dbReference>
<dbReference type="GO" id="GO:0004523">
    <property type="term" value="F:RNA-DNA hybrid ribonuclease activity"/>
    <property type="evidence" value="ECO:0007669"/>
    <property type="project" value="UniProtKB-UniRule"/>
</dbReference>
<dbReference type="PANTHER" id="PTHR10954:SF18">
    <property type="entry name" value="RIBONUCLEASE HII"/>
    <property type="match status" value="1"/>
</dbReference>
<dbReference type="InterPro" id="IPR012337">
    <property type="entry name" value="RNaseH-like_sf"/>
</dbReference>
<dbReference type="NCBIfam" id="NF000595">
    <property type="entry name" value="PRK00015.1-3"/>
    <property type="match status" value="1"/>
</dbReference>
<feature type="binding site" evidence="12">
    <location>
        <position position="110"/>
    </location>
    <ligand>
        <name>a divalent metal cation</name>
        <dbReference type="ChEBI" id="CHEBI:60240"/>
    </ligand>
</feature>
<dbReference type="CDD" id="cd07182">
    <property type="entry name" value="RNase_HII_bacteria_HII_like"/>
    <property type="match status" value="1"/>
</dbReference>
<dbReference type="GO" id="GO:0046872">
    <property type="term" value="F:metal ion binding"/>
    <property type="evidence" value="ECO:0007669"/>
    <property type="project" value="UniProtKB-KW"/>
</dbReference>
<keyword evidence="8 12" id="KW-0479">Metal-binding</keyword>
<sequence length="199" mass="22431">MTRWLVGIDEAGRGPLAGPVSVGVVVVPATFDLTLLTGVRDSKQMSELGREIWYEKLRMLEAEHGLRHSVQFSSARFIDEYGIVPAVRAAIARALRVLEVVPEQTEILLDGALRAPRRFMYQKTIIGGDESEPLISLASIAAKVKRDRLMRKHALRYPEYGFDIHKGYGTKKHREALIQHGLCDIHRKSFCKVEKGVRK</sequence>
<dbReference type="GO" id="GO:0006298">
    <property type="term" value="P:mismatch repair"/>
    <property type="evidence" value="ECO:0007669"/>
    <property type="project" value="TreeGrafter"/>
</dbReference>
<comment type="function">
    <text evidence="3 13">Endonuclease that specifically degrades the RNA of RNA-DNA hybrids.</text>
</comment>
<dbReference type="GO" id="GO:0003723">
    <property type="term" value="F:RNA binding"/>
    <property type="evidence" value="ECO:0007669"/>
    <property type="project" value="UniProtKB-UniRule"/>
</dbReference>
<evidence type="ECO:0000256" key="13">
    <source>
        <dbReference type="RuleBase" id="RU003515"/>
    </source>
</evidence>
<keyword evidence="6" id="KW-0963">Cytoplasm</keyword>
<dbReference type="EC" id="3.1.26.4" evidence="13"/>
<dbReference type="Proteomes" id="UP000176445">
    <property type="component" value="Unassembled WGS sequence"/>
</dbReference>
<feature type="binding site" evidence="12">
    <location>
        <position position="10"/>
    </location>
    <ligand>
        <name>a divalent metal cation</name>
        <dbReference type="ChEBI" id="CHEBI:60240"/>
    </ligand>
</feature>
<evidence type="ECO:0000256" key="11">
    <source>
        <dbReference type="ARBA" id="ARBA00023211"/>
    </source>
</evidence>
<accession>A0A1F6CKV7</accession>
<dbReference type="InterPro" id="IPR001352">
    <property type="entry name" value="RNase_HII/HIII"/>
</dbReference>
<gene>
    <name evidence="15" type="ORF">A2704_04010</name>
</gene>
<reference evidence="15 16" key="1">
    <citation type="journal article" date="2016" name="Nat. Commun.">
        <title>Thousands of microbial genomes shed light on interconnected biogeochemical processes in an aquifer system.</title>
        <authorList>
            <person name="Anantharaman K."/>
            <person name="Brown C.T."/>
            <person name="Hug L.A."/>
            <person name="Sharon I."/>
            <person name="Castelle C.J."/>
            <person name="Probst A.J."/>
            <person name="Thomas B.C."/>
            <person name="Singh A."/>
            <person name="Wilkins M.J."/>
            <person name="Karaoz U."/>
            <person name="Brodie E.L."/>
            <person name="Williams K.H."/>
            <person name="Hubbard S.S."/>
            <person name="Banfield J.F."/>
        </authorList>
    </citation>
    <scope>NUCLEOTIDE SEQUENCE [LARGE SCALE GENOMIC DNA]</scope>
</reference>
<evidence type="ECO:0000256" key="4">
    <source>
        <dbReference type="ARBA" id="ARBA00004496"/>
    </source>
</evidence>
<dbReference type="GO" id="GO:0032299">
    <property type="term" value="C:ribonuclease H2 complex"/>
    <property type="evidence" value="ECO:0007669"/>
    <property type="project" value="TreeGrafter"/>
</dbReference>
<dbReference type="EMBL" id="MFKW01000062">
    <property type="protein sequence ID" value="OGG49883.1"/>
    <property type="molecule type" value="Genomic_DNA"/>
</dbReference>
<evidence type="ECO:0000256" key="10">
    <source>
        <dbReference type="ARBA" id="ARBA00022801"/>
    </source>
</evidence>
<evidence type="ECO:0000313" key="16">
    <source>
        <dbReference type="Proteomes" id="UP000176445"/>
    </source>
</evidence>
<evidence type="ECO:0000256" key="9">
    <source>
        <dbReference type="ARBA" id="ARBA00022759"/>
    </source>
</evidence>
<keyword evidence="7 12" id="KW-0540">Nuclease</keyword>
<protein>
    <recommendedName>
        <fullName evidence="13">Ribonuclease</fullName>
        <ecNumber evidence="13">3.1.26.4</ecNumber>
    </recommendedName>
</protein>
<dbReference type="SUPFAM" id="SSF53098">
    <property type="entry name" value="Ribonuclease H-like"/>
    <property type="match status" value="1"/>
</dbReference>
<comment type="subcellular location">
    <subcellularLocation>
        <location evidence="4">Cytoplasm</location>
    </subcellularLocation>
</comment>
<evidence type="ECO:0000256" key="2">
    <source>
        <dbReference type="ARBA" id="ARBA00001946"/>
    </source>
</evidence>
<keyword evidence="9 12" id="KW-0255">Endonuclease</keyword>
<comment type="caution">
    <text evidence="15">The sequence shown here is derived from an EMBL/GenBank/DDBJ whole genome shotgun (WGS) entry which is preliminary data.</text>
</comment>
<dbReference type="InterPro" id="IPR024567">
    <property type="entry name" value="RNase_HII/HIII_dom"/>
</dbReference>
<comment type="cofactor">
    <cofactor evidence="2">
        <name>Mg(2+)</name>
        <dbReference type="ChEBI" id="CHEBI:18420"/>
    </cofactor>
</comment>